<accession>A0A1D9MD36</accession>
<organism evidence="1 2">
    <name type="scientific">Rhodobacter xanthinilyticus</name>
    <dbReference type="NCBI Taxonomy" id="1850250"/>
    <lineage>
        <taxon>Bacteria</taxon>
        <taxon>Pseudomonadati</taxon>
        <taxon>Pseudomonadota</taxon>
        <taxon>Alphaproteobacteria</taxon>
        <taxon>Rhodobacterales</taxon>
        <taxon>Rhodobacter group</taxon>
        <taxon>Rhodobacter</taxon>
    </lineage>
</organism>
<sequence>MVLALGACARPGVGEAPRGARTAPEGYAVAEGAQGLVVTRAGQPFGYADGAEAKRAAKAWCGPRGVASGDLDNFREGVWLFPGGCA</sequence>
<protein>
    <submittedName>
        <fullName evidence="1">Uncharacterized protein</fullName>
    </submittedName>
</protein>
<evidence type="ECO:0000313" key="2">
    <source>
        <dbReference type="Proteomes" id="UP000176562"/>
    </source>
</evidence>
<dbReference type="AlphaFoldDB" id="A0A1D9MD36"/>
<keyword evidence="2" id="KW-1185">Reference proteome</keyword>
<proteinExistence type="predicted"/>
<gene>
    <name evidence="1" type="ORF">LPB142_10890</name>
</gene>
<reference evidence="1 2" key="1">
    <citation type="submission" date="2016-10" db="EMBL/GenBank/DDBJ databases">
        <title>Rhodobacter sp. LPB0142, isolated from sea water.</title>
        <authorList>
            <person name="Kim E."/>
            <person name="Yi H."/>
        </authorList>
    </citation>
    <scope>NUCLEOTIDE SEQUENCE [LARGE SCALE GENOMIC DNA]</scope>
    <source>
        <strain evidence="1 2">LPB0142</strain>
    </source>
</reference>
<dbReference type="EMBL" id="CP017781">
    <property type="protein sequence ID" value="AOZ69761.1"/>
    <property type="molecule type" value="Genomic_DNA"/>
</dbReference>
<dbReference type="Proteomes" id="UP000176562">
    <property type="component" value="Chromosome"/>
</dbReference>
<dbReference type="STRING" id="1850250.LPB142_10890"/>
<evidence type="ECO:0000313" key="1">
    <source>
        <dbReference type="EMBL" id="AOZ69761.1"/>
    </source>
</evidence>
<name>A0A1D9MD36_9RHOB</name>
<dbReference type="KEGG" id="rhp:LPB142_10890"/>